<name>A0A0F7ZZH9_9HYPO</name>
<accession>A0A0F7ZZH9</accession>
<dbReference type="InterPro" id="IPR050360">
    <property type="entry name" value="MFS_Sugar_Transporters"/>
</dbReference>
<dbReference type="EMBL" id="KQ030527">
    <property type="protein sequence ID" value="KJZ74252.1"/>
    <property type="molecule type" value="Genomic_DNA"/>
</dbReference>
<keyword evidence="4 8" id="KW-0812">Transmembrane</keyword>
<evidence type="ECO:0000256" key="7">
    <source>
        <dbReference type="RuleBase" id="RU003346"/>
    </source>
</evidence>
<dbReference type="NCBIfam" id="TIGR00879">
    <property type="entry name" value="SP"/>
    <property type="match status" value="1"/>
</dbReference>
<dbReference type="SUPFAM" id="SSF103473">
    <property type="entry name" value="MFS general substrate transporter"/>
    <property type="match status" value="1"/>
</dbReference>
<dbReference type="InterPro" id="IPR036259">
    <property type="entry name" value="MFS_trans_sf"/>
</dbReference>
<comment type="similarity">
    <text evidence="2 7">Belongs to the major facilitator superfamily. Sugar transporter (TC 2.A.1.1) family.</text>
</comment>
<feature type="transmembrane region" description="Helical" evidence="8">
    <location>
        <begin position="361"/>
        <end position="382"/>
    </location>
</feature>
<feature type="transmembrane region" description="Helical" evidence="8">
    <location>
        <begin position="242"/>
        <end position="261"/>
    </location>
</feature>
<feature type="transmembrane region" description="Helical" evidence="8">
    <location>
        <begin position="525"/>
        <end position="542"/>
    </location>
</feature>
<keyword evidence="11" id="KW-1185">Reference proteome</keyword>
<feature type="transmembrane region" description="Helical" evidence="8">
    <location>
        <begin position="462"/>
        <end position="480"/>
    </location>
</feature>
<evidence type="ECO:0000259" key="9">
    <source>
        <dbReference type="PROSITE" id="PS50850"/>
    </source>
</evidence>
<dbReference type="InterPro" id="IPR020846">
    <property type="entry name" value="MFS_dom"/>
</dbReference>
<feature type="transmembrane region" description="Helical" evidence="8">
    <location>
        <begin position="423"/>
        <end position="442"/>
    </location>
</feature>
<evidence type="ECO:0000256" key="3">
    <source>
        <dbReference type="ARBA" id="ARBA00022448"/>
    </source>
</evidence>
<keyword evidence="3 7" id="KW-0813">Transport</keyword>
<dbReference type="InterPro" id="IPR005828">
    <property type="entry name" value="MFS_sugar_transport-like"/>
</dbReference>
<dbReference type="InterPro" id="IPR003663">
    <property type="entry name" value="Sugar/inositol_transpt"/>
</dbReference>
<dbReference type="Proteomes" id="UP000054481">
    <property type="component" value="Unassembled WGS sequence"/>
</dbReference>
<feature type="transmembrane region" description="Helical" evidence="8">
    <location>
        <begin position="208"/>
        <end position="230"/>
    </location>
</feature>
<feature type="transmembrane region" description="Helical" evidence="8">
    <location>
        <begin position="394"/>
        <end position="416"/>
    </location>
</feature>
<dbReference type="Pfam" id="PF00083">
    <property type="entry name" value="Sugar_tr"/>
    <property type="match status" value="1"/>
</dbReference>
<evidence type="ECO:0000256" key="4">
    <source>
        <dbReference type="ARBA" id="ARBA00022692"/>
    </source>
</evidence>
<proteinExistence type="inferred from homology"/>
<organism evidence="10 11">
    <name type="scientific">Hirsutella minnesotensis 3608</name>
    <dbReference type="NCBI Taxonomy" id="1043627"/>
    <lineage>
        <taxon>Eukaryota</taxon>
        <taxon>Fungi</taxon>
        <taxon>Dikarya</taxon>
        <taxon>Ascomycota</taxon>
        <taxon>Pezizomycotina</taxon>
        <taxon>Sordariomycetes</taxon>
        <taxon>Hypocreomycetidae</taxon>
        <taxon>Hypocreales</taxon>
        <taxon>Ophiocordycipitaceae</taxon>
        <taxon>Hirsutella</taxon>
    </lineage>
</organism>
<dbReference type="PANTHER" id="PTHR48022">
    <property type="entry name" value="PLASTIDIC GLUCOSE TRANSPORTER 4"/>
    <property type="match status" value="1"/>
</dbReference>
<keyword evidence="6 8" id="KW-0472">Membrane</keyword>
<dbReference type="OrthoDB" id="6612291at2759"/>
<feature type="domain" description="Major facilitator superfamily (MFS) profile" evidence="9">
    <location>
        <begin position="108"/>
        <end position="548"/>
    </location>
</feature>
<dbReference type="Gene3D" id="1.20.1250.20">
    <property type="entry name" value="MFS general substrate transporter like domains"/>
    <property type="match status" value="1"/>
</dbReference>
<evidence type="ECO:0000256" key="5">
    <source>
        <dbReference type="ARBA" id="ARBA00022989"/>
    </source>
</evidence>
<sequence>MSKWHQNRAVFLSDRFARPAHVCVDGSAITELIALNISHRTFFAVIMDSSSHGRDSHLMSYDSAAKIAPAVTASTEGNSLAIPPEPTVLESDLGFFETIKLYPKAIAWSAFFSIGVISVAFDQQLVGSLYSAPQFRRDFGYLYKNEYIVDASWQSGLSMGSPVGQVVGALFAAYPMESFGRKRTFAICVVITSGLVFIQFFARSISILLVGELLAGLVLGVFVVIAPTYGSEVCPTAIRGHLTSYINLCFVIGQLVANGVTAGTQRMTTHWAYSLPFALQWFWAALMIPGIIFAPESPWWLVRKGRTEEARESLRRLASSKVDIDATLTFIQETNRLEVELEAGTTYRDCFRRVNLRRTEISSGVYCGQVLSGIYLINYGTYFFEQAGLPTEQAFNMSVGFLALGFLGALIAWVLLVKVGRRTLYVGGLAILCFLQLVIGVLDCVPSRPARAVWAESSLMLVWNLFYNITIGPVCFVLLSECSATRVRSKTVAIATAAQGLLGIVMTVAIPYMINSAQANMQGKLGFFFGGLAGLCMVWAYFRVPETMGRTYEELDLLFDQNVPARKFRNHDVQGR</sequence>
<comment type="subcellular location">
    <subcellularLocation>
        <location evidence="1">Membrane</location>
        <topology evidence="1">Multi-pass membrane protein</topology>
    </subcellularLocation>
</comment>
<protein>
    <recommendedName>
        <fullName evidence="9">Major facilitator superfamily (MFS) profile domain-containing protein</fullName>
    </recommendedName>
</protein>
<feature type="transmembrane region" description="Helical" evidence="8">
    <location>
        <begin position="281"/>
        <end position="302"/>
    </location>
</feature>
<evidence type="ECO:0000256" key="2">
    <source>
        <dbReference type="ARBA" id="ARBA00010992"/>
    </source>
</evidence>
<keyword evidence="5 8" id="KW-1133">Transmembrane helix</keyword>
<reference evidence="10 11" key="1">
    <citation type="journal article" date="2014" name="Genome Biol. Evol.">
        <title>Comparative genomics and transcriptomics analyses reveal divergent lifestyle features of nematode endoparasitic fungus Hirsutella minnesotensis.</title>
        <authorList>
            <person name="Lai Y."/>
            <person name="Liu K."/>
            <person name="Zhang X."/>
            <person name="Zhang X."/>
            <person name="Li K."/>
            <person name="Wang N."/>
            <person name="Shu C."/>
            <person name="Wu Y."/>
            <person name="Wang C."/>
            <person name="Bushley K.E."/>
            <person name="Xiang M."/>
            <person name="Liu X."/>
        </authorList>
    </citation>
    <scope>NUCLEOTIDE SEQUENCE [LARGE SCALE GENOMIC DNA]</scope>
    <source>
        <strain evidence="10 11">3608</strain>
    </source>
</reference>
<evidence type="ECO:0000256" key="8">
    <source>
        <dbReference type="SAM" id="Phobius"/>
    </source>
</evidence>
<feature type="transmembrane region" description="Helical" evidence="8">
    <location>
        <begin position="184"/>
        <end position="202"/>
    </location>
</feature>
<dbReference type="PROSITE" id="PS50850">
    <property type="entry name" value="MFS"/>
    <property type="match status" value="1"/>
</dbReference>
<dbReference type="FunFam" id="1.20.1250.20:FF:000078">
    <property type="entry name" value="MFS maltose transporter, putative"/>
    <property type="match status" value="1"/>
</dbReference>
<evidence type="ECO:0000313" key="10">
    <source>
        <dbReference type="EMBL" id="KJZ74252.1"/>
    </source>
</evidence>
<dbReference type="PANTHER" id="PTHR48022:SF83">
    <property type="entry name" value="MAJOR FACILITATOR SUPERFAMILY (MFS) PROFILE DOMAIN-CONTAINING PROTEIN"/>
    <property type="match status" value="1"/>
</dbReference>
<dbReference type="GO" id="GO:0016020">
    <property type="term" value="C:membrane"/>
    <property type="evidence" value="ECO:0007669"/>
    <property type="project" value="UniProtKB-SubCell"/>
</dbReference>
<dbReference type="GO" id="GO:0005351">
    <property type="term" value="F:carbohydrate:proton symporter activity"/>
    <property type="evidence" value="ECO:0007669"/>
    <property type="project" value="TreeGrafter"/>
</dbReference>
<dbReference type="AlphaFoldDB" id="A0A0F7ZZH9"/>
<feature type="transmembrane region" description="Helical" evidence="8">
    <location>
        <begin position="101"/>
        <end position="121"/>
    </location>
</feature>
<gene>
    <name evidence="10" type="ORF">HIM_06258</name>
</gene>
<feature type="transmembrane region" description="Helical" evidence="8">
    <location>
        <begin position="492"/>
        <end position="513"/>
    </location>
</feature>
<evidence type="ECO:0000256" key="1">
    <source>
        <dbReference type="ARBA" id="ARBA00004141"/>
    </source>
</evidence>
<evidence type="ECO:0000313" key="11">
    <source>
        <dbReference type="Proteomes" id="UP000054481"/>
    </source>
</evidence>
<feature type="transmembrane region" description="Helical" evidence="8">
    <location>
        <begin position="151"/>
        <end position="172"/>
    </location>
</feature>
<evidence type="ECO:0000256" key="6">
    <source>
        <dbReference type="ARBA" id="ARBA00023136"/>
    </source>
</evidence>